<dbReference type="SUPFAM" id="SSF52833">
    <property type="entry name" value="Thioredoxin-like"/>
    <property type="match status" value="1"/>
</dbReference>
<organism evidence="1">
    <name type="scientific">hydrothermal vent metagenome</name>
    <dbReference type="NCBI Taxonomy" id="652676"/>
    <lineage>
        <taxon>unclassified sequences</taxon>
        <taxon>metagenomes</taxon>
        <taxon>ecological metagenomes</taxon>
    </lineage>
</organism>
<dbReference type="AlphaFoldDB" id="A0A3B1BD24"/>
<name>A0A3B1BD24_9ZZZZ</name>
<dbReference type="InterPro" id="IPR008554">
    <property type="entry name" value="Glutaredoxin-like"/>
</dbReference>
<dbReference type="EMBL" id="UOFY01000034">
    <property type="protein sequence ID" value="VAX09318.1"/>
    <property type="molecule type" value="Genomic_DNA"/>
</dbReference>
<gene>
    <name evidence="1" type="ORF">MNBD_GAMMA25-2378</name>
</gene>
<dbReference type="Gene3D" id="3.40.30.10">
    <property type="entry name" value="Glutaredoxin"/>
    <property type="match status" value="1"/>
</dbReference>
<dbReference type="InterPro" id="IPR036249">
    <property type="entry name" value="Thioredoxin-like_sf"/>
</dbReference>
<sequence>MRHGCHLCDDMLLALDSLNSHPPFELNITDISGDEKLESRYGTRVPVLVGEQGAAAIEICYYFLDEEALLAYFSRR</sequence>
<reference evidence="1" key="1">
    <citation type="submission" date="2018-06" db="EMBL/GenBank/DDBJ databases">
        <authorList>
            <person name="Zhirakovskaya E."/>
        </authorList>
    </citation>
    <scope>NUCLEOTIDE SEQUENCE</scope>
</reference>
<accession>A0A3B1BD24</accession>
<evidence type="ECO:0000313" key="1">
    <source>
        <dbReference type="EMBL" id="VAX09318.1"/>
    </source>
</evidence>
<dbReference type="Pfam" id="PF05768">
    <property type="entry name" value="Glrx-like"/>
    <property type="match status" value="1"/>
</dbReference>
<protein>
    <submittedName>
        <fullName evidence="1">Uncharacterized protein</fullName>
    </submittedName>
</protein>
<proteinExistence type="predicted"/>